<keyword evidence="2" id="KW-1185">Reference proteome</keyword>
<name>A0AAD9Y6R1_COLKA</name>
<protein>
    <submittedName>
        <fullName evidence="1">Transposase-like protein</fullName>
    </submittedName>
</protein>
<accession>A0AAD9Y6R1</accession>
<organism evidence="1 2">
    <name type="scientific">Colletotrichum kahawae</name>
    <name type="common">Coffee berry disease fungus</name>
    <dbReference type="NCBI Taxonomy" id="34407"/>
    <lineage>
        <taxon>Eukaryota</taxon>
        <taxon>Fungi</taxon>
        <taxon>Dikarya</taxon>
        <taxon>Ascomycota</taxon>
        <taxon>Pezizomycotina</taxon>
        <taxon>Sordariomycetes</taxon>
        <taxon>Hypocreomycetidae</taxon>
        <taxon>Glomerellales</taxon>
        <taxon>Glomerellaceae</taxon>
        <taxon>Colletotrichum</taxon>
        <taxon>Colletotrichum gloeosporioides species complex</taxon>
    </lineage>
</organism>
<evidence type="ECO:0000313" key="1">
    <source>
        <dbReference type="EMBL" id="KAK2738962.1"/>
    </source>
</evidence>
<dbReference type="Proteomes" id="UP001281614">
    <property type="component" value="Unassembled WGS sequence"/>
</dbReference>
<sequence length="88" mass="10360">MIQRAIEKKTEIQAFILSNNDDDDAKQHIPEEDLLSTEDWKVLAEIGMILEPFYWQTKRCEDWGVGDGYGRLWEVMMGTEYLLSYLID</sequence>
<reference evidence="1" key="1">
    <citation type="submission" date="2023-02" db="EMBL/GenBank/DDBJ databases">
        <title>Colletotrichum kahawae CIFC_Que2 genome sequencing and assembly.</title>
        <authorList>
            <person name="Baroncelli R."/>
        </authorList>
    </citation>
    <scope>NUCLEOTIDE SEQUENCE</scope>
    <source>
        <strain evidence="1">CIFC_Que2</strain>
    </source>
</reference>
<dbReference type="EMBL" id="VYYT01000373">
    <property type="protein sequence ID" value="KAK2738962.1"/>
    <property type="molecule type" value="Genomic_DNA"/>
</dbReference>
<comment type="caution">
    <text evidence="1">The sequence shown here is derived from an EMBL/GenBank/DDBJ whole genome shotgun (WGS) entry which is preliminary data.</text>
</comment>
<proteinExistence type="predicted"/>
<gene>
    <name evidence="1" type="ORF">CKAH01_18713</name>
</gene>
<evidence type="ECO:0000313" key="2">
    <source>
        <dbReference type="Proteomes" id="UP001281614"/>
    </source>
</evidence>
<dbReference type="AlphaFoldDB" id="A0AAD9Y6R1"/>